<dbReference type="Pfam" id="PF13238">
    <property type="entry name" value="AAA_18"/>
    <property type="match status" value="1"/>
</dbReference>
<dbReference type="Proteomes" id="UP000586095">
    <property type="component" value="Unassembled WGS sequence"/>
</dbReference>
<dbReference type="Gene3D" id="3.40.50.300">
    <property type="entry name" value="P-loop containing nucleotide triphosphate hydrolases"/>
    <property type="match status" value="1"/>
</dbReference>
<comment type="caution">
    <text evidence="1">The sequence shown here is derived from an EMBL/GenBank/DDBJ whole genome shotgun (WGS) entry which is preliminary data.</text>
</comment>
<gene>
    <name evidence="1" type="ORF">BJ960_001049</name>
</gene>
<accession>A0A852RA99</accession>
<name>A0A852RA99_9MICO</name>
<dbReference type="InterPro" id="IPR027417">
    <property type="entry name" value="P-loop_NTPase"/>
</dbReference>
<organism evidence="1 2">
    <name type="scientific">Leucobacter aridicollis</name>
    <dbReference type="NCBI Taxonomy" id="283878"/>
    <lineage>
        <taxon>Bacteria</taxon>
        <taxon>Bacillati</taxon>
        <taxon>Actinomycetota</taxon>
        <taxon>Actinomycetes</taxon>
        <taxon>Micrococcales</taxon>
        <taxon>Microbacteriaceae</taxon>
        <taxon>Leucobacter</taxon>
    </lineage>
</organism>
<evidence type="ECO:0000313" key="1">
    <source>
        <dbReference type="EMBL" id="NYD26246.1"/>
    </source>
</evidence>
<dbReference type="AlphaFoldDB" id="A0A852RA99"/>
<evidence type="ECO:0008006" key="3">
    <source>
        <dbReference type="Google" id="ProtNLM"/>
    </source>
</evidence>
<sequence length="198" mass="21342">MSGQLAVPSMTPLAARLAHRVLAGRVSVQPQGAWPRTIFIDGRSGSGKTTLAEAIVERLAAQGLPAPQIVGMDELYPGWDGLAAGSAAVPGLLRSGVYRRYDWHAEDFSPEVALDKEAPLIIEGCGSISARALAAARHLGPVYAVWVECPANVRRERALARDGEMFAPHWERWAEQEVRHFASTQPVARAHEVVHVAG</sequence>
<evidence type="ECO:0000313" key="2">
    <source>
        <dbReference type="Proteomes" id="UP000586095"/>
    </source>
</evidence>
<keyword evidence="2" id="KW-1185">Reference proteome</keyword>
<dbReference type="EMBL" id="JACCBD010000001">
    <property type="protein sequence ID" value="NYD26246.1"/>
    <property type="molecule type" value="Genomic_DNA"/>
</dbReference>
<proteinExistence type="predicted"/>
<protein>
    <recommendedName>
        <fullName evidence="3">Uridine kinase</fullName>
    </recommendedName>
</protein>
<dbReference type="SUPFAM" id="SSF52540">
    <property type="entry name" value="P-loop containing nucleoside triphosphate hydrolases"/>
    <property type="match status" value="1"/>
</dbReference>
<reference evidence="1 2" key="1">
    <citation type="submission" date="2020-07" db="EMBL/GenBank/DDBJ databases">
        <title>Sequencing the genomes of 1000 actinobacteria strains.</title>
        <authorList>
            <person name="Klenk H.-P."/>
        </authorList>
    </citation>
    <scope>NUCLEOTIDE SEQUENCE [LARGE SCALE GENOMIC DNA]</scope>
    <source>
        <strain evidence="1 2">DSM 17380</strain>
    </source>
</reference>
<dbReference type="RefSeq" id="WP_221936277.1">
    <property type="nucleotide sequence ID" value="NZ_BAAALZ010000002.1"/>
</dbReference>